<reference evidence="4" key="1">
    <citation type="journal article" date="2018" name="Nat. Microbiol.">
        <title>Leveraging single-cell genomics to expand the fungal tree of life.</title>
        <authorList>
            <person name="Ahrendt S.R."/>
            <person name="Quandt C.A."/>
            <person name="Ciobanu D."/>
            <person name="Clum A."/>
            <person name="Salamov A."/>
            <person name="Andreopoulos B."/>
            <person name="Cheng J.F."/>
            <person name="Woyke T."/>
            <person name="Pelin A."/>
            <person name="Henrissat B."/>
            <person name="Reynolds N.K."/>
            <person name="Benny G.L."/>
            <person name="Smith M.E."/>
            <person name="James T.Y."/>
            <person name="Grigoriev I.V."/>
        </authorList>
    </citation>
    <scope>NUCLEOTIDE SEQUENCE [LARGE SCALE GENOMIC DNA]</scope>
    <source>
        <strain evidence="4">CSF55</strain>
    </source>
</reference>
<dbReference type="InterPro" id="IPR023393">
    <property type="entry name" value="START-like_dom_sf"/>
</dbReference>
<dbReference type="Pfam" id="PF01852">
    <property type="entry name" value="START"/>
    <property type="match status" value="1"/>
</dbReference>
<name>A0A4P9YR27_ROZAC</name>
<dbReference type="SUPFAM" id="SSF55961">
    <property type="entry name" value="Bet v1-like"/>
    <property type="match status" value="1"/>
</dbReference>
<proteinExistence type="predicted"/>
<dbReference type="CDD" id="cd00177">
    <property type="entry name" value="START"/>
    <property type="match status" value="1"/>
</dbReference>
<evidence type="ECO:0000313" key="4">
    <source>
        <dbReference type="Proteomes" id="UP000281549"/>
    </source>
</evidence>
<sequence length="305" mass="33904">MTSISPQTSITATAEKVALTADSDSQNNIFKNDIKDMVEGILKVFDSPLDPNEWESTVDNDDIQIYQNKRSQCCFRIHASLQNCAESCFDLLSDPMERPKWDELCEFARVVEEVDKFTRIVYVRMKPVWPTSARDVVLLSHVTKLPDGRLLNVTKSITHPDCPDLSSEGIVRMEAGIAGQICIKSTSNRCKLIQIADGDLGGWIPKSVIKFVATKALPNSFKAVNKILCKIEQKEKSHLAEGESTEEVDLLKELAILKSRVNKLEEMVESLTPSGIQLFIGHATPIVAGITAIATAISIFRSRRQ</sequence>
<evidence type="ECO:0000256" key="1">
    <source>
        <dbReference type="SAM" id="Phobius"/>
    </source>
</evidence>
<evidence type="ECO:0000259" key="2">
    <source>
        <dbReference type="PROSITE" id="PS50848"/>
    </source>
</evidence>
<dbReference type="AlphaFoldDB" id="A0A4P9YR27"/>
<dbReference type="InterPro" id="IPR002913">
    <property type="entry name" value="START_lipid-bd_dom"/>
</dbReference>
<dbReference type="GO" id="GO:0005737">
    <property type="term" value="C:cytoplasm"/>
    <property type="evidence" value="ECO:0007669"/>
    <property type="project" value="UniProtKB-ARBA"/>
</dbReference>
<organism evidence="3 4">
    <name type="scientific">Rozella allomycis (strain CSF55)</name>
    <dbReference type="NCBI Taxonomy" id="988480"/>
    <lineage>
        <taxon>Eukaryota</taxon>
        <taxon>Fungi</taxon>
        <taxon>Fungi incertae sedis</taxon>
        <taxon>Cryptomycota</taxon>
        <taxon>Cryptomycota incertae sedis</taxon>
        <taxon>Rozella</taxon>
    </lineage>
</organism>
<dbReference type="EMBL" id="ML004928">
    <property type="protein sequence ID" value="RKP21792.1"/>
    <property type="molecule type" value="Genomic_DNA"/>
</dbReference>
<evidence type="ECO:0000313" key="3">
    <source>
        <dbReference type="EMBL" id="RKP21792.1"/>
    </source>
</evidence>
<dbReference type="PANTHER" id="PTHR19308">
    <property type="entry name" value="PHOSPHATIDYLCHOLINE TRANSFER PROTEIN"/>
    <property type="match status" value="1"/>
</dbReference>
<feature type="domain" description="START" evidence="2">
    <location>
        <begin position="54"/>
        <end position="233"/>
    </location>
</feature>
<accession>A0A4P9YR27</accession>
<dbReference type="PANTHER" id="PTHR19308:SF14">
    <property type="entry name" value="START DOMAIN-CONTAINING PROTEIN"/>
    <property type="match status" value="1"/>
</dbReference>
<dbReference type="GO" id="GO:0008289">
    <property type="term" value="F:lipid binding"/>
    <property type="evidence" value="ECO:0007669"/>
    <property type="project" value="InterPro"/>
</dbReference>
<dbReference type="Proteomes" id="UP000281549">
    <property type="component" value="Unassembled WGS sequence"/>
</dbReference>
<dbReference type="SMART" id="SM00234">
    <property type="entry name" value="START"/>
    <property type="match status" value="1"/>
</dbReference>
<dbReference type="InterPro" id="IPR051213">
    <property type="entry name" value="START_lipid_transfer"/>
</dbReference>
<dbReference type="Gene3D" id="3.30.530.20">
    <property type="match status" value="1"/>
</dbReference>
<keyword evidence="1" id="KW-0472">Membrane</keyword>
<keyword evidence="1" id="KW-0812">Transmembrane</keyword>
<protein>
    <submittedName>
        <fullName evidence="3">Bet v1-like protein</fullName>
    </submittedName>
</protein>
<feature type="transmembrane region" description="Helical" evidence="1">
    <location>
        <begin position="279"/>
        <end position="300"/>
    </location>
</feature>
<dbReference type="PROSITE" id="PS50848">
    <property type="entry name" value="START"/>
    <property type="match status" value="1"/>
</dbReference>
<gene>
    <name evidence="3" type="ORF">ROZALSC1DRAFT_26816</name>
</gene>
<keyword evidence="1" id="KW-1133">Transmembrane helix</keyword>